<keyword evidence="2" id="KW-0472">Membrane</keyword>
<evidence type="ECO:0000256" key="1">
    <source>
        <dbReference type="SAM" id="MobiDB-lite"/>
    </source>
</evidence>
<protein>
    <submittedName>
        <fullName evidence="3">Uncharacterized protein</fullName>
    </submittedName>
</protein>
<keyword evidence="2" id="KW-1133">Transmembrane helix</keyword>
<dbReference type="OrthoDB" id="170079at2157"/>
<keyword evidence="4" id="KW-1185">Reference proteome</keyword>
<dbReference type="AlphaFoldDB" id="A0A7D5GUG4"/>
<evidence type="ECO:0000313" key="3">
    <source>
        <dbReference type="EMBL" id="QLG50046.1"/>
    </source>
</evidence>
<reference evidence="3 4" key="1">
    <citation type="submission" date="2020-07" db="EMBL/GenBank/DDBJ databases">
        <authorList>
            <person name="Cui H."/>
        </authorList>
    </citation>
    <scope>NUCLEOTIDE SEQUENCE [LARGE SCALE GENOMIC DNA]</scope>
    <source>
        <strain evidence="3 4">YPL8</strain>
    </source>
</reference>
<feature type="transmembrane region" description="Helical" evidence="2">
    <location>
        <begin position="278"/>
        <end position="301"/>
    </location>
</feature>
<evidence type="ECO:0000256" key="2">
    <source>
        <dbReference type="SAM" id="Phobius"/>
    </source>
</evidence>
<dbReference type="RefSeq" id="WP_179262177.1">
    <property type="nucleotide sequence ID" value="NZ_CP058601.1"/>
</dbReference>
<accession>A0A7D5GUG4</accession>
<feature type="transmembrane region" description="Helical" evidence="2">
    <location>
        <begin position="161"/>
        <end position="184"/>
    </location>
</feature>
<organism evidence="3 4">
    <name type="scientific">Natrinema halophilum</name>
    <dbReference type="NCBI Taxonomy" id="1699371"/>
    <lineage>
        <taxon>Archaea</taxon>
        <taxon>Methanobacteriati</taxon>
        <taxon>Methanobacteriota</taxon>
        <taxon>Stenosarchaea group</taxon>
        <taxon>Halobacteria</taxon>
        <taxon>Halobacteriales</taxon>
        <taxon>Natrialbaceae</taxon>
        <taxon>Natrinema</taxon>
    </lineage>
</organism>
<feature type="compositionally biased region" description="Low complexity" evidence="1">
    <location>
        <begin position="1"/>
        <end position="16"/>
    </location>
</feature>
<name>A0A7D5GUG4_9EURY</name>
<gene>
    <name evidence="3" type="ORF">HYG82_14865</name>
</gene>
<dbReference type="GeneID" id="56034598"/>
<feature type="transmembrane region" description="Helical" evidence="2">
    <location>
        <begin position="209"/>
        <end position="230"/>
    </location>
</feature>
<feature type="region of interest" description="Disordered" evidence="1">
    <location>
        <begin position="95"/>
        <end position="140"/>
    </location>
</feature>
<proteinExistence type="predicted"/>
<evidence type="ECO:0000313" key="4">
    <source>
        <dbReference type="Proteomes" id="UP000509241"/>
    </source>
</evidence>
<feature type="transmembrane region" description="Helical" evidence="2">
    <location>
        <begin position="236"/>
        <end position="257"/>
    </location>
</feature>
<sequence length="345" mass="36379">MDSAPSPGSYPGDSGPTVADGSEDGGSRPFIRHVSRVIDRFDDLLAFALVPLFATLLDVEKVRRALAPAGRGASINLEFAFPSSLVTLWRFATPQPPPAATTQPSREELFGSPSFGDTPGESAPTGGSPPARYSDTGGTDVTIETPVETIRVPLEAIGAEMLGWIALALVAYAVLQGLLMAGYVGGIDRRLRGEPVAIASCLVTYAPRFILYNLVGFGAFLVVLPVFILVPPLVLLAVPVIFLISYVFYPVPFLFVVDDTPFIDAFRQSARLTTAGGPVLRFGVGHLLTAVVSSVILSLVLRLGGLGFLLALLLSTPLALVLTAATVSFFQEAIDGGIRNRPACP</sequence>
<feature type="region of interest" description="Disordered" evidence="1">
    <location>
        <begin position="1"/>
        <end position="26"/>
    </location>
</feature>
<feature type="transmembrane region" description="Helical" evidence="2">
    <location>
        <begin position="307"/>
        <end position="330"/>
    </location>
</feature>
<keyword evidence="2" id="KW-0812">Transmembrane</keyword>
<dbReference type="KEGG" id="haly:HYG82_14865"/>
<dbReference type="EMBL" id="CP058601">
    <property type="protein sequence ID" value="QLG50046.1"/>
    <property type="molecule type" value="Genomic_DNA"/>
</dbReference>
<dbReference type="Proteomes" id="UP000509241">
    <property type="component" value="Chromosome"/>
</dbReference>